<dbReference type="Proteomes" id="UP001473302">
    <property type="component" value="Unassembled WGS sequence"/>
</dbReference>
<comment type="caution">
    <text evidence="9">The sequence shown here is derived from an EMBL/GenBank/DDBJ whole genome shotgun (WGS) entry which is preliminary data.</text>
</comment>
<evidence type="ECO:0000256" key="1">
    <source>
        <dbReference type="ARBA" id="ARBA00004370"/>
    </source>
</evidence>
<dbReference type="Pfam" id="PF16016">
    <property type="entry name" value="VASt"/>
    <property type="match status" value="1"/>
</dbReference>
<dbReference type="InterPro" id="IPR011993">
    <property type="entry name" value="PH-like_dom_sf"/>
</dbReference>
<evidence type="ECO:0000313" key="10">
    <source>
        <dbReference type="Proteomes" id="UP001473302"/>
    </source>
</evidence>
<keyword evidence="5" id="KW-0175">Coiled coil</keyword>
<evidence type="ECO:0000256" key="4">
    <source>
        <dbReference type="ARBA" id="ARBA00023136"/>
    </source>
</evidence>
<dbReference type="InterPro" id="IPR027267">
    <property type="entry name" value="AH/BAR_dom_sf"/>
</dbReference>
<dbReference type="PANTHER" id="PTHR23319">
    <property type="entry name" value="GRAM DOMAIN CONTAINING 1B, ISOFORM E"/>
    <property type="match status" value="1"/>
</dbReference>
<sequence>MQTTIDNPQSTLLSLYDAVTDSPVYRSSTLHFDEQLDLLEKWLELLTKYMKQYVDKLNKFNLETNLLCKKVIPVGIDDSMIDPNFTGAVIKSFSDALQTTLAFKTKLVSDLEDNFIQPLQSFVKTNLKEFKEFRKQHEKSLERYDAQLLKYTSQSKTKEASAVREEAFRLFETRKAYTRMSGQHVVRILHFRSLLEHFLVERFSLATTSHLKDFEGGSDSWSKLQSSLTSWKQWLLDDKDTCNYQLNKLQTSRISLENKYLSIVQPPRDLEKYTPANASQIGLNNRHSLDYTSVLKNGNQQSYKWGYLFIRGARGYWNRRWFFLYDGSFGSCNVNPSTRHKGTITMGDRVSLLLCDIKPISDIDKRFCFEVMCAHQPSFVLQAETEVEMREWMTAFEKAKRLMLQTEQLDFTSGTATINSAPAADTDSPTNLLLDNTVTKSKATTQVDELPAISLNNIATDLIESEKKKRPSIVMLSTSPENDQQSLNQPSTSLTPLLVWEASRASMSNNNAIPTSAPTSPATQSFSGTISLDTALSNEKEDNLNTTSNAAAAAVTNNNTSSSWGIPWALVPSMFQGGSTDDTVNELPPTPGSSPNVPAVTDADGHQVIWPTRVDDSNVPKVDLVGYPLWLDARNRELRHLFGGVGSNEVVLSAFIGLLKKKPLHDTPEISEPEIPPSPTVASNQTDNQEHEFVSHLSSTVKDPSSNYGYSYTGRGFITQETFWFYSCVLMTCVNTVAIRLRDIKTIRLIRDPSVTNIGTSSNLALAIDLASSCGTNDEQSPLIFTTLMDDIEVVAEKLKFAVSNAKQTEPEALQITYDVIHSLSAAIKKNNANNQKTVIKTVASADPIRSASDITSNGSTVSLLSSSSASSLLEPLPSKSSDHKKKSKTPRKHSAPVQPKSGALAAAMMAATVAGGSGFFDARKGIQEESRNILRNKRSKVTLVHQEEIESNVPLPNSTVHSSVVNVPSKLADIVTLETPTKVEDVHAPPESFNAPAGPVSCLCDSHLDKLEVEIEVPISAKHLYYLLFAEDNPDYIDAWEKKTTENKSRDLSMTPWETVDGKRERTLKYIIPVNNAMVKLKEAEVVEKQVLEKKEDYLRYIVLTSTKSAQLPYADAFVPYVKYCITWVDKSHSKLSCYTGVKFLKNILVKGIVNKAAMKGMSENLTIFMPIVKREASKNTHKKQSDSKGKLDQVSLRRGGTIRRPSSKVFESEQMNQLEESSGWYGHVEPAVDIVKDLFDGLPAMAKIGAAVVLVLWILYSWLFSGSSRTSLKDGSTQPLVASRAVYLRDINEGLLNVDIKPAYGESETFHLFLESKLTNRTLGTTHQWFSAQHHHFAVDILFSRERLAMLRHDTLILFQLVNEIDAQLLENEYTNWLMDIRLQCRLPEVDYHALHCDDIKRQLRSFPIDSYQRLPLTKPETLRFKTMNYLKNNETLDQDDNIHQTVSIDQIVFNDIFKNQDVDVPVMLSTSYIPYTSSLQFSMKIVGVDTRYRNLASVMEASEPLTLTRC</sequence>
<reference evidence="9 10" key="1">
    <citation type="submission" date="2024-04" db="EMBL/GenBank/DDBJ databases">
        <title>genome sequences of Mucor flavus KT1a and Helicostylum pulchrum KT1b strains isolated from the surface of a dry-aged beef.</title>
        <authorList>
            <person name="Toyotome T."/>
            <person name="Hosono M."/>
            <person name="Torimaru M."/>
            <person name="Fukuda K."/>
            <person name="Mikami N."/>
        </authorList>
    </citation>
    <scope>NUCLEOTIDE SEQUENCE [LARGE SCALE GENOMIC DNA]</scope>
    <source>
        <strain evidence="9 10">KT1a</strain>
    </source>
</reference>
<dbReference type="Gene3D" id="1.20.1270.60">
    <property type="entry name" value="Arfaptin homology (AH) domain/BAR domain"/>
    <property type="match status" value="1"/>
</dbReference>
<evidence type="ECO:0000256" key="3">
    <source>
        <dbReference type="ARBA" id="ARBA00022989"/>
    </source>
</evidence>
<keyword evidence="3" id="KW-1133">Transmembrane helix</keyword>
<dbReference type="PANTHER" id="PTHR23319:SF4">
    <property type="entry name" value="GRAM DOMAIN CONTAINING 1B, ISOFORM E"/>
    <property type="match status" value="1"/>
</dbReference>
<dbReference type="PROSITE" id="PS51778">
    <property type="entry name" value="VAST"/>
    <property type="match status" value="1"/>
</dbReference>
<dbReference type="PROSITE" id="PS50003">
    <property type="entry name" value="PH_DOMAIN"/>
    <property type="match status" value="1"/>
</dbReference>
<evidence type="ECO:0008006" key="11">
    <source>
        <dbReference type="Google" id="ProtNLM"/>
    </source>
</evidence>
<keyword evidence="4" id="KW-0472">Membrane</keyword>
<feature type="compositionally biased region" description="Basic residues" evidence="6">
    <location>
        <begin position="883"/>
        <end position="895"/>
    </location>
</feature>
<protein>
    <recommendedName>
        <fullName evidence="11">PH domain-containing protein</fullName>
    </recommendedName>
</protein>
<evidence type="ECO:0000259" key="8">
    <source>
        <dbReference type="PROSITE" id="PS51778"/>
    </source>
</evidence>
<evidence type="ECO:0000256" key="6">
    <source>
        <dbReference type="SAM" id="MobiDB-lite"/>
    </source>
</evidence>
<proteinExistence type="predicted"/>
<feature type="region of interest" description="Disordered" evidence="6">
    <location>
        <begin position="872"/>
        <end position="901"/>
    </location>
</feature>
<dbReference type="SUPFAM" id="SSF103657">
    <property type="entry name" value="BAR/IMD domain-like"/>
    <property type="match status" value="1"/>
</dbReference>
<dbReference type="InterPro" id="IPR001849">
    <property type="entry name" value="PH_domain"/>
</dbReference>
<evidence type="ECO:0000256" key="5">
    <source>
        <dbReference type="SAM" id="Coils"/>
    </source>
</evidence>
<keyword evidence="10" id="KW-1185">Reference proteome</keyword>
<dbReference type="Pfam" id="PF00169">
    <property type="entry name" value="PH"/>
    <property type="match status" value="1"/>
</dbReference>
<evidence type="ECO:0000313" key="9">
    <source>
        <dbReference type="EMBL" id="GAA5812681.1"/>
    </source>
</evidence>
<feature type="domain" description="PH" evidence="7">
    <location>
        <begin position="301"/>
        <end position="401"/>
    </location>
</feature>
<feature type="coiled-coil region" evidence="5">
    <location>
        <begin position="127"/>
        <end position="154"/>
    </location>
</feature>
<dbReference type="InterPro" id="IPR004148">
    <property type="entry name" value="BAR_dom"/>
</dbReference>
<dbReference type="InterPro" id="IPR031968">
    <property type="entry name" value="VASt"/>
</dbReference>
<gene>
    <name evidence="9" type="ORF">MFLAVUS_006138</name>
</gene>
<evidence type="ECO:0000256" key="2">
    <source>
        <dbReference type="ARBA" id="ARBA00022692"/>
    </source>
</evidence>
<dbReference type="EMBL" id="BAABUK010000014">
    <property type="protein sequence ID" value="GAA5812681.1"/>
    <property type="molecule type" value="Genomic_DNA"/>
</dbReference>
<feature type="domain" description="VASt" evidence="8">
    <location>
        <begin position="1009"/>
        <end position="1182"/>
    </location>
</feature>
<dbReference type="Gene3D" id="2.30.29.30">
    <property type="entry name" value="Pleckstrin-homology domain (PH domain)/Phosphotyrosine-binding domain (PTB)"/>
    <property type="match status" value="1"/>
</dbReference>
<accession>A0ABP9Z0N7</accession>
<organism evidence="9 10">
    <name type="scientific">Mucor flavus</name>
    <dbReference type="NCBI Taxonomy" id="439312"/>
    <lineage>
        <taxon>Eukaryota</taxon>
        <taxon>Fungi</taxon>
        <taxon>Fungi incertae sedis</taxon>
        <taxon>Mucoromycota</taxon>
        <taxon>Mucoromycotina</taxon>
        <taxon>Mucoromycetes</taxon>
        <taxon>Mucorales</taxon>
        <taxon>Mucorineae</taxon>
        <taxon>Mucoraceae</taxon>
        <taxon>Mucor</taxon>
    </lineage>
</organism>
<dbReference type="SMART" id="SM00233">
    <property type="entry name" value="PH"/>
    <property type="match status" value="1"/>
</dbReference>
<evidence type="ECO:0000259" key="7">
    <source>
        <dbReference type="PROSITE" id="PS50003"/>
    </source>
</evidence>
<dbReference type="Pfam" id="PF16746">
    <property type="entry name" value="BAR_3"/>
    <property type="match status" value="1"/>
</dbReference>
<dbReference type="SUPFAM" id="SSF50729">
    <property type="entry name" value="PH domain-like"/>
    <property type="match status" value="1"/>
</dbReference>
<name>A0ABP9Z0N7_9FUNG</name>
<keyword evidence="2" id="KW-0812">Transmembrane</keyword>
<comment type="subcellular location">
    <subcellularLocation>
        <location evidence="1">Membrane</location>
    </subcellularLocation>
</comment>
<dbReference type="InterPro" id="IPR051482">
    <property type="entry name" value="Cholesterol_transport"/>
</dbReference>